<comment type="caution">
    <text evidence="2">The sequence shown here is derived from an EMBL/GenBank/DDBJ whole genome shotgun (WGS) entry which is preliminary data.</text>
</comment>
<dbReference type="SUPFAM" id="SSF50978">
    <property type="entry name" value="WD40 repeat-like"/>
    <property type="match status" value="1"/>
</dbReference>
<dbReference type="Proteomes" id="UP000590412">
    <property type="component" value="Unassembled WGS sequence"/>
</dbReference>
<dbReference type="InterPro" id="IPR015943">
    <property type="entry name" value="WD40/YVTN_repeat-like_dom_sf"/>
</dbReference>
<dbReference type="OrthoDB" id="5324744at2759"/>
<feature type="region of interest" description="Disordered" evidence="1">
    <location>
        <begin position="566"/>
        <end position="598"/>
    </location>
</feature>
<evidence type="ECO:0000256" key="1">
    <source>
        <dbReference type="SAM" id="MobiDB-lite"/>
    </source>
</evidence>
<reference evidence="2" key="1">
    <citation type="submission" date="2020-03" db="EMBL/GenBank/DDBJ databases">
        <title>FDA dAtabase for Regulatory Grade micrObial Sequences (FDA-ARGOS): Supporting development and validation of Infectious Disease Dx tests.</title>
        <authorList>
            <person name="Campos J."/>
            <person name="Goldberg B."/>
            <person name="Tallon L."/>
            <person name="Sadzewicz L."/>
            <person name="Vavikolanu K."/>
            <person name="Mehta A."/>
            <person name="Aluvathingal J."/>
            <person name="Nadendla S."/>
            <person name="Nandy P."/>
            <person name="Geyer C."/>
            <person name="Yan Y."/>
            <person name="Sichtig H."/>
        </authorList>
    </citation>
    <scope>NUCLEOTIDE SEQUENCE [LARGE SCALE GENOMIC DNA]</scope>
    <source>
        <strain evidence="2">FDAARGOS_652</strain>
    </source>
</reference>
<proteinExistence type="predicted"/>
<name>A0A8X7NN75_CANPA</name>
<dbReference type="Gene3D" id="2.130.10.10">
    <property type="entry name" value="YVTN repeat-like/Quinoprotein amine dehydrogenase"/>
    <property type="match status" value="1"/>
</dbReference>
<organism evidence="2 3">
    <name type="scientific">Candida parapsilosis</name>
    <name type="common">Yeast</name>
    <dbReference type="NCBI Taxonomy" id="5480"/>
    <lineage>
        <taxon>Eukaryota</taxon>
        <taxon>Fungi</taxon>
        <taxon>Dikarya</taxon>
        <taxon>Ascomycota</taxon>
        <taxon>Saccharomycotina</taxon>
        <taxon>Pichiomycetes</taxon>
        <taxon>Debaryomycetaceae</taxon>
        <taxon>Candida/Lodderomyces clade</taxon>
        <taxon>Candida</taxon>
    </lineage>
</organism>
<evidence type="ECO:0000313" key="3">
    <source>
        <dbReference type="Proteomes" id="UP000590412"/>
    </source>
</evidence>
<dbReference type="InterPro" id="IPR036322">
    <property type="entry name" value="WD40_repeat_dom_sf"/>
</dbReference>
<evidence type="ECO:0000313" key="2">
    <source>
        <dbReference type="EMBL" id="KAF6057267.1"/>
    </source>
</evidence>
<gene>
    <name evidence="2" type="ORF">FOB60_001822</name>
</gene>
<sequence>MDKTSLTNLLRFPGYNQAVIGDAAVLSCGCLTSEAVFTKEYTECCPNCHAEDVSLLAPVEPLRQLYRFIDLQGQRRPSNSDRSRRSTVKKSIKGDDGSTQLPSKVTESMNLLTLFHKYAKEEQSGVSEAESNSTVAAVDIAKSKSFEDASRVLKGTPSQHSVSVSPQNLLHQGSDLVPSNLPKQDPNFETLLEYVSEQKEYNFSKCFPFHRKVWSFPTSQLKLNLGSVNPFKLGAFGIKKSINSSIHTFIDFHAGLEITRFVLLSEKKWELYEYLLPSRETSIAHTKPVLLCCGKSTGEFGESSNNLKSVDTPGDHETVKSNEFGNTAKADNQLPKNNLKKRLESWDQTYCHLTRNFLVISGTKGVMRVINISSEGRYQMGEPIYTYLSNFPIRCIAISPNENLIACSITGRERISDKEQPFIVLHRMIVNAEQWVNFGDPILITVPYRDPIKLVEFNALSSHIICATVWESRYIIIKLKDGEKGYQRPRLVWSELPFKSGSRQDDEGNPISGREELLGTDDELMMASEGITEVQFGNKYSNTIIITSNYLGYRPPVLIRLHGTQIDSAKPNPSNDSLSIENSFSNHDRDDDDNGDYSMLKSSEVLQRFSEVGSSIHVAAISPRGDGIVFADKDGHLYLVSAPNLSSQSGTGSPNKKTVVLLGEVANAERYTEAASIQFSADGGKVFAVDRKGLFQVFDFTKGVPGKDLDVVKCKIISV</sequence>
<feature type="compositionally biased region" description="Polar residues" evidence="1">
    <location>
        <begin position="566"/>
        <end position="585"/>
    </location>
</feature>
<protein>
    <submittedName>
        <fullName evidence="2">Uncharacterized protein</fullName>
    </submittedName>
</protein>
<feature type="region of interest" description="Disordered" evidence="1">
    <location>
        <begin position="73"/>
        <end position="103"/>
    </location>
</feature>
<dbReference type="EMBL" id="JABWAB010000003">
    <property type="protein sequence ID" value="KAF6057267.1"/>
    <property type="molecule type" value="Genomic_DNA"/>
</dbReference>
<accession>A0A8X7NN75</accession>
<dbReference type="AlphaFoldDB" id="A0A8X7NN75"/>